<evidence type="ECO:0000313" key="1">
    <source>
        <dbReference type="EMBL" id="GER35571.1"/>
    </source>
</evidence>
<sequence>MKSVALQDASTDLTRIPLPFFLPHSGSRSRTPPAVSQVCHQYSPQSQPHAQRKAKPDVFRTYSRYSPLPNEPKTSYFHTHPPQFSKPIDNRVNVNSCHHHLSLENYETLAGLDLRNRVPTSLARVPGPNYRPDFLIIFRKPNIDRPTTNQNEHNGLVRSLCHRTHEHLLLTWQHEIHAILVLLLLTIIQTHHQNHTVRLLRHVNRARHVSVGTFHAIITPTVVQHLSRVTLQRMIDLHGFARRPLVIPKKHVGVVRVGADDS</sequence>
<comment type="caution">
    <text evidence="1">The sequence shown here is derived from an EMBL/GenBank/DDBJ whole genome shotgun (WGS) entry which is preliminary data.</text>
</comment>
<name>A0A5A7PSF6_STRAF</name>
<accession>A0A5A7PSF6</accession>
<proteinExistence type="predicted"/>
<organism evidence="1 2">
    <name type="scientific">Striga asiatica</name>
    <name type="common">Asiatic witchweed</name>
    <name type="synonym">Buchnera asiatica</name>
    <dbReference type="NCBI Taxonomy" id="4170"/>
    <lineage>
        <taxon>Eukaryota</taxon>
        <taxon>Viridiplantae</taxon>
        <taxon>Streptophyta</taxon>
        <taxon>Embryophyta</taxon>
        <taxon>Tracheophyta</taxon>
        <taxon>Spermatophyta</taxon>
        <taxon>Magnoliopsida</taxon>
        <taxon>eudicotyledons</taxon>
        <taxon>Gunneridae</taxon>
        <taxon>Pentapetalae</taxon>
        <taxon>asterids</taxon>
        <taxon>lamiids</taxon>
        <taxon>Lamiales</taxon>
        <taxon>Orobanchaceae</taxon>
        <taxon>Buchnereae</taxon>
        <taxon>Striga</taxon>
    </lineage>
</organism>
<dbReference type="EMBL" id="BKCP01004973">
    <property type="protein sequence ID" value="GER35571.1"/>
    <property type="molecule type" value="Genomic_DNA"/>
</dbReference>
<gene>
    <name evidence="1" type="ORF">STAS_11848</name>
</gene>
<dbReference type="Proteomes" id="UP000325081">
    <property type="component" value="Unassembled WGS sequence"/>
</dbReference>
<keyword evidence="2" id="KW-1185">Reference proteome</keyword>
<evidence type="ECO:0000313" key="2">
    <source>
        <dbReference type="Proteomes" id="UP000325081"/>
    </source>
</evidence>
<dbReference type="AlphaFoldDB" id="A0A5A7PSF6"/>
<protein>
    <submittedName>
        <fullName evidence="1">Structural maintenance of chromosomes protein</fullName>
    </submittedName>
</protein>
<reference evidence="2" key="1">
    <citation type="journal article" date="2019" name="Curr. Biol.">
        <title>Genome Sequence of Striga asiatica Provides Insight into the Evolution of Plant Parasitism.</title>
        <authorList>
            <person name="Yoshida S."/>
            <person name="Kim S."/>
            <person name="Wafula E.K."/>
            <person name="Tanskanen J."/>
            <person name="Kim Y.M."/>
            <person name="Honaas L."/>
            <person name="Yang Z."/>
            <person name="Spallek T."/>
            <person name="Conn C.E."/>
            <person name="Ichihashi Y."/>
            <person name="Cheong K."/>
            <person name="Cui S."/>
            <person name="Der J.P."/>
            <person name="Gundlach H."/>
            <person name="Jiao Y."/>
            <person name="Hori C."/>
            <person name="Ishida J.K."/>
            <person name="Kasahara H."/>
            <person name="Kiba T."/>
            <person name="Kim M.S."/>
            <person name="Koo N."/>
            <person name="Laohavisit A."/>
            <person name="Lee Y.H."/>
            <person name="Lumba S."/>
            <person name="McCourt P."/>
            <person name="Mortimer J.C."/>
            <person name="Mutuku J.M."/>
            <person name="Nomura T."/>
            <person name="Sasaki-Sekimoto Y."/>
            <person name="Seto Y."/>
            <person name="Wang Y."/>
            <person name="Wakatake T."/>
            <person name="Sakakibara H."/>
            <person name="Demura T."/>
            <person name="Yamaguchi S."/>
            <person name="Yoneyama K."/>
            <person name="Manabe R.I."/>
            <person name="Nelson D.C."/>
            <person name="Schulman A.H."/>
            <person name="Timko M.P."/>
            <person name="dePamphilis C.W."/>
            <person name="Choi D."/>
            <person name="Shirasu K."/>
        </authorList>
    </citation>
    <scope>NUCLEOTIDE SEQUENCE [LARGE SCALE GENOMIC DNA]</scope>
    <source>
        <strain evidence="2">cv. UVA1</strain>
    </source>
</reference>